<dbReference type="EMBL" id="KZ383076">
    <property type="protein sequence ID" value="PIO56076.1"/>
    <property type="molecule type" value="Genomic_DNA"/>
</dbReference>
<evidence type="ECO:0000313" key="1">
    <source>
        <dbReference type="EMBL" id="PIO56076.1"/>
    </source>
</evidence>
<gene>
    <name evidence="1" type="ORF">TELCIR_22530</name>
</gene>
<sequence length="71" mass="8355">MHFLRLLLRAGVSSKRLLCSDEHKFPKILLVRMFLSHGFLQRATMFRNPANFDAYHRDVFGDILAEDLLHQ</sequence>
<proteinExistence type="predicted"/>
<reference evidence="1 2" key="1">
    <citation type="submission" date="2015-09" db="EMBL/GenBank/DDBJ databases">
        <title>Draft genome of the parasitic nematode Teladorsagia circumcincta isolate WARC Sus (inbred).</title>
        <authorList>
            <person name="Mitreva M."/>
        </authorList>
    </citation>
    <scope>NUCLEOTIDE SEQUENCE [LARGE SCALE GENOMIC DNA]</scope>
    <source>
        <strain evidence="1 2">S</strain>
    </source>
</reference>
<evidence type="ECO:0000313" key="2">
    <source>
        <dbReference type="Proteomes" id="UP000230423"/>
    </source>
</evidence>
<dbReference type="Proteomes" id="UP000230423">
    <property type="component" value="Unassembled WGS sequence"/>
</dbReference>
<dbReference type="AlphaFoldDB" id="A0A2G9TDM2"/>
<name>A0A2G9TDM2_TELCI</name>
<accession>A0A2G9TDM2</accession>
<organism evidence="1 2">
    <name type="scientific">Teladorsagia circumcincta</name>
    <name type="common">Brown stomach worm</name>
    <name type="synonym">Ostertagia circumcincta</name>
    <dbReference type="NCBI Taxonomy" id="45464"/>
    <lineage>
        <taxon>Eukaryota</taxon>
        <taxon>Metazoa</taxon>
        <taxon>Ecdysozoa</taxon>
        <taxon>Nematoda</taxon>
        <taxon>Chromadorea</taxon>
        <taxon>Rhabditida</taxon>
        <taxon>Rhabditina</taxon>
        <taxon>Rhabditomorpha</taxon>
        <taxon>Strongyloidea</taxon>
        <taxon>Trichostrongylidae</taxon>
        <taxon>Teladorsagia</taxon>
    </lineage>
</organism>
<keyword evidence="2" id="KW-1185">Reference proteome</keyword>
<protein>
    <submittedName>
        <fullName evidence="1">Uncharacterized protein</fullName>
    </submittedName>
</protein>